<organism evidence="1 2">
    <name type="scientific">Botryobasidium botryosum (strain FD-172 SS1)</name>
    <dbReference type="NCBI Taxonomy" id="930990"/>
    <lineage>
        <taxon>Eukaryota</taxon>
        <taxon>Fungi</taxon>
        <taxon>Dikarya</taxon>
        <taxon>Basidiomycota</taxon>
        <taxon>Agaricomycotina</taxon>
        <taxon>Agaricomycetes</taxon>
        <taxon>Cantharellales</taxon>
        <taxon>Botryobasidiaceae</taxon>
        <taxon>Botryobasidium</taxon>
    </lineage>
</organism>
<dbReference type="EMBL" id="KL198023">
    <property type="protein sequence ID" value="KDQ17635.1"/>
    <property type="molecule type" value="Genomic_DNA"/>
</dbReference>
<dbReference type="Proteomes" id="UP000027195">
    <property type="component" value="Unassembled WGS sequence"/>
</dbReference>
<keyword evidence="2" id="KW-1185">Reference proteome</keyword>
<accession>A0A067MSF1</accession>
<reference evidence="2" key="1">
    <citation type="journal article" date="2014" name="Proc. Natl. Acad. Sci. U.S.A.">
        <title>Extensive sampling of basidiomycete genomes demonstrates inadequacy of the white-rot/brown-rot paradigm for wood decay fungi.</title>
        <authorList>
            <person name="Riley R."/>
            <person name="Salamov A.A."/>
            <person name="Brown D.W."/>
            <person name="Nagy L.G."/>
            <person name="Floudas D."/>
            <person name="Held B.W."/>
            <person name="Levasseur A."/>
            <person name="Lombard V."/>
            <person name="Morin E."/>
            <person name="Otillar R."/>
            <person name="Lindquist E.A."/>
            <person name="Sun H."/>
            <person name="LaButti K.M."/>
            <person name="Schmutz J."/>
            <person name="Jabbour D."/>
            <person name="Luo H."/>
            <person name="Baker S.E."/>
            <person name="Pisabarro A.G."/>
            <person name="Walton J.D."/>
            <person name="Blanchette R.A."/>
            <person name="Henrissat B."/>
            <person name="Martin F."/>
            <person name="Cullen D."/>
            <person name="Hibbett D.S."/>
            <person name="Grigoriev I.V."/>
        </authorList>
    </citation>
    <scope>NUCLEOTIDE SEQUENCE [LARGE SCALE GENOMIC DNA]</scope>
    <source>
        <strain evidence="2">FD-172 SS1</strain>
    </source>
</reference>
<protein>
    <submittedName>
        <fullName evidence="1">Uncharacterized protein</fullName>
    </submittedName>
</protein>
<name>A0A067MSF1_BOTB1</name>
<dbReference type="OrthoDB" id="2443892at2759"/>
<gene>
    <name evidence="1" type="ORF">BOTBODRAFT_105599</name>
</gene>
<proteinExistence type="predicted"/>
<dbReference type="InParanoid" id="A0A067MSF1"/>
<sequence length="59" mass="6940">LLHIPDYLDWQGPLWAYWEFAMERLCGRLRKLVQSRVHPYSGLTQRASIVEEISIANLV</sequence>
<evidence type="ECO:0000313" key="2">
    <source>
        <dbReference type="Proteomes" id="UP000027195"/>
    </source>
</evidence>
<dbReference type="HOGENOM" id="CLU_197758_0_0_1"/>
<dbReference type="AlphaFoldDB" id="A0A067MSF1"/>
<feature type="non-terminal residue" evidence="1">
    <location>
        <position position="1"/>
    </location>
</feature>
<evidence type="ECO:0000313" key="1">
    <source>
        <dbReference type="EMBL" id="KDQ17635.1"/>
    </source>
</evidence>